<organism evidence="2 3">
    <name type="scientific">Portunus trituberculatus</name>
    <name type="common">Swimming crab</name>
    <name type="synonym">Neptunus trituberculatus</name>
    <dbReference type="NCBI Taxonomy" id="210409"/>
    <lineage>
        <taxon>Eukaryota</taxon>
        <taxon>Metazoa</taxon>
        <taxon>Ecdysozoa</taxon>
        <taxon>Arthropoda</taxon>
        <taxon>Crustacea</taxon>
        <taxon>Multicrustacea</taxon>
        <taxon>Malacostraca</taxon>
        <taxon>Eumalacostraca</taxon>
        <taxon>Eucarida</taxon>
        <taxon>Decapoda</taxon>
        <taxon>Pleocyemata</taxon>
        <taxon>Brachyura</taxon>
        <taxon>Eubrachyura</taxon>
        <taxon>Portunoidea</taxon>
        <taxon>Portunidae</taxon>
        <taxon>Portuninae</taxon>
        <taxon>Portunus</taxon>
    </lineage>
</organism>
<reference evidence="2 3" key="1">
    <citation type="submission" date="2019-05" db="EMBL/GenBank/DDBJ databases">
        <title>Another draft genome of Portunus trituberculatus and its Hox gene families provides insights of decapod evolution.</title>
        <authorList>
            <person name="Jeong J.-H."/>
            <person name="Song I."/>
            <person name="Kim S."/>
            <person name="Choi T."/>
            <person name="Kim D."/>
            <person name="Ryu S."/>
            <person name="Kim W."/>
        </authorList>
    </citation>
    <scope>NUCLEOTIDE SEQUENCE [LARGE SCALE GENOMIC DNA]</scope>
    <source>
        <tissue evidence="2">Muscle</tissue>
    </source>
</reference>
<dbReference type="EMBL" id="VSRR010101797">
    <property type="protein sequence ID" value="MPC95318.1"/>
    <property type="molecule type" value="Genomic_DNA"/>
</dbReference>
<comment type="caution">
    <text evidence="2">The sequence shown here is derived from an EMBL/GenBank/DDBJ whole genome shotgun (WGS) entry which is preliminary data.</text>
</comment>
<evidence type="ECO:0000313" key="3">
    <source>
        <dbReference type="Proteomes" id="UP000324222"/>
    </source>
</evidence>
<dbReference type="AlphaFoldDB" id="A0A5B7JQK4"/>
<accession>A0A5B7JQK4</accession>
<sequence length="72" mass="7921">MASKKRAVCVARLSDNVFHCYKSEPRSEDNTRTPRPTPPSSPYLSPAAPAFTRHSFPCHGPPSLPFRPAVSL</sequence>
<protein>
    <submittedName>
        <fullName evidence="2">Uncharacterized protein</fullName>
    </submittedName>
</protein>
<keyword evidence="3" id="KW-1185">Reference proteome</keyword>
<feature type="compositionally biased region" description="Basic and acidic residues" evidence="1">
    <location>
        <begin position="23"/>
        <end position="32"/>
    </location>
</feature>
<proteinExistence type="predicted"/>
<dbReference type="Proteomes" id="UP000324222">
    <property type="component" value="Unassembled WGS sequence"/>
</dbReference>
<evidence type="ECO:0000313" key="2">
    <source>
        <dbReference type="EMBL" id="MPC95318.1"/>
    </source>
</evidence>
<feature type="region of interest" description="Disordered" evidence="1">
    <location>
        <begin position="23"/>
        <end position="48"/>
    </location>
</feature>
<name>A0A5B7JQK4_PORTR</name>
<gene>
    <name evidence="2" type="ORF">E2C01_090525</name>
</gene>
<evidence type="ECO:0000256" key="1">
    <source>
        <dbReference type="SAM" id="MobiDB-lite"/>
    </source>
</evidence>